<sequence>MTSTWLHNLPLWQMTLAVFGATGAAGAAVHFVTGRLAASAYRRSFTALSPGLLSPIGIIFGLLIAFTAAQVWNDTARANNAVDAEAGALRSVVVLSAVFPEDAQTQLRKLVREYIEYTVGTEWPMMARMTVAPVERAGAMRGHVLRYAIEHIGDGAALRIGGNVRPVRREYVVGATPEQQLERLREQTLHVLADGFVGIGNDPAAETEVAACVFGRAAGSLNHAIDADENRNDELAHECSPSRWTRSVHRYDERPGRKSTSAAAFRSGAARFGEAGPADRVASQTR</sequence>
<dbReference type="EMBL" id="FCOJ02000019">
    <property type="protein sequence ID" value="SAK61803.1"/>
    <property type="molecule type" value="Genomic_DNA"/>
</dbReference>
<feature type="transmembrane region" description="Helical" evidence="2">
    <location>
        <begin position="12"/>
        <end position="32"/>
    </location>
</feature>
<reference evidence="3" key="1">
    <citation type="submission" date="2016-01" db="EMBL/GenBank/DDBJ databases">
        <authorList>
            <person name="Peeters C."/>
        </authorList>
    </citation>
    <scope>NUCLEOTIDE SEQUENCE [LARGE SCALE GENOMIC DNA]</scope>
    <source>
        <strain evidence="3">LMG 29325</strain>
    </source>
</reference>
<evidence type="ECO:0000256" key="2">
    <source>
        <dbReference type="SAM" id="Phobius"/>
    </source>
</evidence>
<protein>
    <submittedName>
        <fullName evidence="3">Uncharacterized protein</fullName>
    </submittedName>
</protein>
<keyword evidence="4" id="KW-1185">Reference proteome</keyword>
<keyword evidence="2" id="KW-1133">Transmembrane helix</keyword>
<gene>
    <name evidence="3" type="ORF">AWB82_03059</name>
</gene>
<proteinExistence type="predicted"/>
<feature type="transmembrane region" description="Helical" evidence="2">
    <location>
        <begin position="52"/>
        <end position="72"/>
    </location>
</feature>
<comment type="caution">
    <text evidence="3">The sequence shown here is derived from an EMBL/GenBank/DDBJ whole genome shotgun (WGS) entry which is preliminary data.</text>
</comment>
<dbReference type="InterPro" id="IPR025333">
    <property type="entry name" value="DUF4239"/>
</dbReference>
<dbReference type="Proteomes" id="UP000054596">
    <property type="component" value="Unassembled WGS sequence"/>
</dbReference>
<accession>A0A158AVN0</accession>
<feature type="region of interest" description="Disordered" evidence="1">
    <location>
        <begin position="249"/>
        <end position="286"/>
    </location>
</feature>
<keyword evidence="2" id="KW-0812">Transmembrane</keyword>
<dbReference type="Pfam" id="PF14023">
    <property type="entry name" value="Bestrophin-like"/>
    <property type="match status" value="1"/>
</dbReference>
<evidence type="ECO:0000313" key="3">
    <source>
        <dbReference type="EMBL" id="SAK61803.1"/>
    </source>
</evidence>
<feature type="compositionally biased region" description="Low complexity" evidence="1">
    <location>
        <begin position="261"/>
        <end position="273"/>
    </location>
</feature>
<organism evidence="3 4">
    <name type="scientific">Caballeronia glebae</name>
    <dbReference type="NCBI Taxonomy" id="1777143"/>
    <lineage>
        <taxon>Bacteria</taxon>
        <taxon>Pseudomonadati</taxon>
        <taxon>Pseudomonadota</taxon>
        <taxon>Betaproteobacteria</taxon>
        <taxon>Burkholderiales</taxon>
        <taxon>Burkholderiaceae</taxon>
        <taxon>Caballeronia</taxon>
    </lineage>
</organism>
<name>A0A158AVN0_9BURK</name>
<evidence type="ECO:0000313" key="4">
    <source>
        <dbReference type="Proteomes" id="UP000054596"/>
    </source>
</evidence>
<dbReference type="AlphaFoldDB" id="A0A158AVN0"/>
<keyword evidence="2" id="KW-0472">Membrane</keyword>
<evidence type="ECO:0000256" key="1">
    <source>
        <dbReference type="SAM" id="MobiDB-lite"/>
    </source>
</evidence>